<reference evidence="1 2" key="1">
    <citation type="submission" date="2017-09" db="EMBL/GenBank/DDBJ databases">
        <title>Large-scale bioinformatics analysis of Bacillus genomes uncovers conserved roles of natural products in bacterial physiology.</title>
        <authorList>
            <consortium name="Agbiome Team Llc"/>
            <person name="Bleich R.M."/>
            <person name="Grubbs K.J."/>
            <person name="Santa Maria K.C."/>
            <person name="Allen S.E."/>
            <person name="Farag S."/>
            <person name="Shank E.A."/>
            <person name="Bowers A."/>
        </authorList>
    </citation>
    <scope>NUCLEOTIDE SEQUENCE [LARGE SCALE GENOMIC DNA]</scope>
    <source>
        <strain evidence="1 2">AFS046104</strain>
    </source>
</reference>
<comment type="caution">
    <text evidence="1">The sequence shown here is derived from an EMBL/GenBank/DDBJ whole genome shotgun (WGS) entry which is preliminary data.</text>
</comment>
<protein>
    <submittedName>
        <fullName evidence="1">Uncharacterized protein</fullName>
    </submittedName>
</protein>
<evidence type="ECO:0000313" key="2">
    <source>
        <dbReference type="Proteomes" id="UP000221438"/>
    </source>
</evidence>
<accession>A0A2B1DTI3</accession>
<sequence length="124" mass="15009">MLKTRKIQPFKIKNKRHGIVSFIFKFAMKALYIVGDKIFILSKRLCIKRNIHIFYVKTMGFTKVFQDNMLPTFRIQIRFRAEGKESKSRQRLTMKIAIDTMRMYIFSYIRYTLLKKRSNIRSKT</sequence>
<name>A0A2B1DTI3_BACCE</name>
<dbReference type="AlphaFoldDB" id="A0A2B1DTI3"/>
<dbReference type="Proteomes" id="UP000221438">
    <property type="component" value="Unassembled WGS sequence"/>
</dbReference>
<organism evidence="1 2">
    <name type="scientific">Bacillus cereus</name>
    <dbReference type="NCBI Taxonomy" id="1396"/>
    <lineage>
        <taxon>Bacteria</taxon>
        <taxon>Bacillati</taxon>
        <taxon>Bacillota</taxon>
        <taxon>Bacilli</taxon>
        <taxon>Bacillales</taxon>
        <taxon>Bacillaceae</taxon>
        <taxon>Bacillus</taxon>
        <taxon>Bacillus cereus group</taxon>
    </lineage>
</organism>
<dbReference type="EMBL" id="NUJQ01000006">
    <property type="protein sequence ID" value="PGQ09836.1"/>
    <property type="molecule type" value="Genomic_DNA"/>
</dbReference>
<proteinExistence type="predicted"/>
<gene>
    <name evidence="1" type="ORF">COA08_06575</name>
</gene>
<evidence type="ECO:0000313" key="1">
    <source>
        <dbReference type="EMBL" id="PGQ09836.1"/>
    </source>
</evidence>